<feature type="transmembrane region" description="Helical" evidence="2">
    <location>
        <begin position="231"/>
        <end position="250"/>
    </location>
</feature>
<keyword evidence="2" id="KW-0812">Transmembrane</keyword>
<accession>A0ABY5VV39</accession>
<feature type="transmembrane region" description="Helical" evidence="2">
    <location>
        <begin position="100"/>
        <end position="129"/>
    </location>
</feature>
<feature type="transmembrane region" description="Helical" evidence="2">
    <location>
        <begin position="262"/>
        <end position="280"/>
    </location>
</feature>
<dbReference type="Proteomes" id="UP001059617">
    <property type="component" value="Chromosome"/>
</dbReference>
<gene>
    <name evidence="3" type="ORF">Dfulv_41965</name>
</gene>
<feature type="transmembrane region" description="Helical" evidence="2">
    <location>
        <begin position="63"/>
        <end position="80"/>
    </location>
</feature>
<reference evidence="3" key="1">
    <citation type="submission" date="2021-04" db="EMBL/GenBank/DDBJ databases">
        <authorList>
            <person name="Hartkoorn R.C."/>
            <person name="Beaudoing E."/>
            <person name="Hot D."/>
        </authorList>
    </citation>
    <scope>NUCLEOTIDE SEQUENCE</scope>
    <source>
        <strain evidence="3">NRRL B-16292</strain>
    </source>
</reference>
<feature type="transmembrane region" description="Helical" evidence="2">
    <location>
        <begin position="141"/>
        <end position="162"/>
    </location>
</feature>
<keyword evidence="4" id="KW-1185">Reference proteome</keyword>
<dbReference type="RefSeq" id="WP_259859384.1">
    <property type="nucleotide sequence ID" value="NZ_BAAAST010000034.1"/>
</dbReference>
<proteinExistence type="predicted"/>
<evidence type="ECO:0000313" key="3">
    <source>
        <dbReference type="EMBL" id="UWP81617.1"/>
    </source>
</evidence>
<feature type="transmembrane region" description="Helical" evidence="2">
    <location>
        <begin position="32"/>
        <end position="51"/>
    </location>
</feature>
<evidence type="ECO:0008006" key="5">
    <source>
        <dbReference type="Google" id="ProtNLM"/>
    </source>
</evidence>
<keyword evidence="2" id="KW-0472">Membrane</keyword>
<organism evidence="3 4">
    <name type="scientific">Dactylosporangium fulvum</name>
    <dbReference type="NCBI Taxonomy" id="53359"/>
    <lineage>
        <taxon>Bacteria</taxon>
        <taxon>Bacillati</taxon>
        <taxon>Actinomycetota</taxon>
        <taxon>Actinomycetes</taxon>
        <taxon>Micromonosporales</taxon>
        <taxon>Micromonosporaceae</taxon>
        <taxon>Dactylosporangium</taxon>
    </lineage>
</organism>
<protein>
    <recommendedName>
        <fullName evidence="5">DUF998 domain-containing protein</fullName>
    </recommendedName>
</protein>
<evidence type="ECO:0000256" key="1">
    <source>
        <dbReference type="SAM" id="MobiDB-lite"/>
    </source>
</evidence>
<dbReference type="EMBL" id="CP073720">
    <property type="protein sequence ID" value="UWP81617.1"/>
    <property type="molecule type" value="Genomic_DNA"/>
</dbReference>
<keyword evidence="2" id="KW-1133">Transmembrane helix</keyword>
<feature type="transmembrane region" description="Helical" evidence="2">
    <location>
        <begin position="207"/>
        <end position="225"/>
    </location>
</feature>
<feature type="region of interest" description="Disordered" evidence="1">
    <location>
        <begin position="316"/>
        <end position="336"/>
    </location>
</feature>
<feature type="transmembrane region" description="Helical" evidence="2">
    <location>
        <begin position="174"/>
        <end position="195"/>
    </location>
</feature>
<name>A0ABY5VV39_9ACTN</name>
<evidence type="ECO:0000313" key="4">
    <source>
        <dbReference type="Proteomes" id="UP001059617"/>
    </source>
</evidence>
<reference evidence="3" key="2">
    <citation type="submission" date="2022-09" db="EMBL/GenBank/DDBJ databases">
        <title>Biosynthetic gene clusters of Dactylosporangioum fulvum.</title>
        <authorList>
            <person name="Caradec T."/>
        </authorList>
    </citation>
    <scope>NUCLEOTIDE SEQUENCE</scope>
    <source>
        <strain evidence="3">NRRL B-16292</strain>
    </source>
</reference>
<evidence type="ECO:0000256" key="2">
    <source>
        <dbReference type="SAM" id="Phobius"/>
    </source>
</evidence>
<feature type="transmembrane region" description="Helical" evidence="2">
    <location>
        <begin position="292"/>
        <end position="311"/>
    </location>
</feature>
<sequence>MGKIFRKAAPVFGLLFLAPLVGEYLLGNVTVRLLPSIPFLVPMYGGGALLIREIVRRTGRGWPTILLLAAAYGVIEAGIVDQSLFNPTFESHDFQATTFVPALGISVGSSFGFIVGHVVWSIGIPIVIVEHLTPARRRTPWLGWTGLALTVLLYLFGCRIIFTDLRDSEGFMASPGQFTGAAVTAVVLVGAAFLVRRPRPATGPGRVPRPWLTGVLAFVVSSVFVAGPETWVGFAFGVALVIAAAVVISAAARRAHWTDRHVTALACGALFTYGWLGFVLTSMVEPDDPVRWLGNLGFLAGAAALVVWCALSRRARTSPPPATAEHPTAAPPRPRA</sequence>